<dbReference type="AlphaFoldDB" id="A0A7K3WFL4"/>
<comment type="caution">
    <text evidence="2">The sequence shown here is derived from an EMBL/GenBank/DDBJ whole genome shotgun (WGS) entry which is preliminary data.</text>
</comment>
<dbReference type="RefSeq" id="WP_152731560.1">
    <property type="nucleotide sequence ID" value="NZ_JAABOZ010000008.1"/>
</dbReference>
<organism evidence="2 3">
    <name type="scientific">Goekera deserti</name>
    <dbReference type="NCBI Taxonomy" id="2497753"/>
    <lineage>
        <taxon>Bacteria</taxon>
        <taxon>Bacillati</taxon>
        <taxon>Actinomycetota</taxon>
        <taxon>Actinomycetes</taxon>
        <taxon>Geodermatophilales</taxon>
        <taxon>Geodermatophilaceae</taxon>
        <taxon>Goekera</taxon>
    </lineage>
</organism>
<feature type="compositionally biased region" description="Low complexity" evidence="1">
    <location>
        <begin position="34"/>
        <end position="43"/>
    </location>
</feature>
<reference evidence="2 3" key="1">
    <citation type="submission" date="2020-02" db="EMBL/GenBank/DDBJ databases">
        <title>The whole genome sequence of CPCC 205119.</title>
        <authorList>
            <person name="Jiang Z."/>
        </authorList>
    </citation>
    <scope>NUCLEOTIDE SEQUENCE [LARGE SCALE GENOMIC DNA]</scope>
    <source>
        <strain evidence="2 3">CPCC 205119</strain>
    </source>
</reference>
<feature type="compositionally biased region" description="Low complexity" evidence="1">
    <location>
        <begin position="111"/>
        <end position="147"/>
    </location>
</feature>
<evidence type="ECO:0000256" key="1">
    <source>
        <dbReference type="SAM" id="MobiDB-lite"/>
    </source>
</evidence>
<keyword evidence="3" id="KW-1185">Reference proteome</keyword>
<sequence>MSSPRDRDGFDGPDGQGWREPEHLGGGSTPAGRPGQDPAGATPGPTPDAGPPAAWEPPGWSLPAAEPERPVRPADPSAGAPPPAEPRRQWGPTPDQIAGRQPGQVAGGGPEPVQQPEQQWAPQQPWGSAAEQPWAPGQQQPGEQPGQEQGGQRGFWGAARPARRRADRVGDQVFRYQGDLVGAQGWGMDNGWVPSDGTGPEDAVLAQLVAASPVRPSKDDRPGNVLRGRLGSLELVAFDVVYTSGRYAQPRWAVTAAPVLGELPSFRLSPARFWKHRTGGLLHLPSGDPEFDTRWVLLAPEDTPQLRRLVDDVVVRQLLLGSDDGDELWSAAGHVAAIRPDGHRPELIQHQGRILTAVVGALAALR</sequence>
<evidence type="ECO:0000313" key="2">
    <source>
        <dbReference type="EMBL" id="NEL55268.1"/>
    </source>
</evidence>
<dbReference type="EMBL" id="JAAGWK010000021">
    <property type="protein sequence ID" value="NEL55268.1"/>
    <property type="molecule type" value="Genomic_DNA"/>
</dbReference>
<feature type="compositionally biased region" description="Low complexity" evidence="1">
    <location>
        <begin position="51"/>
        <end position="65"/>
    </location>
</feature>
<gene>
    <name evidence="2" type="ORF">G1H19_14835</name>
</gene>
<feature type="region of interest" description="Disordered" evidence="1">
    <location>
        <begin position="1"/>
        <end position="169"/>
    </location>
</feature>
<accession>A0A7K3WFL4</accession>
<proteinExistence type="predicted"/>
<feature type="compositionally biased region" description="Basic and acidic residues" evidence="1">
    <location>
        <begin position="1"/>
        <end position="10"/>
    </location>
</feature>
<name>A0A7K3WFL4_9ACTN</name>
<evidence type="ECO:0000313" key="3">
    <source>
        <dbReference type="Proteomes" id="UP000470470"/>
    </source>
</evidence>
<protein>
    <submittedName>
        <fullName evidence="2">Uncharacterized protein</fullName>
    </submittedName>
</protein>
<dbReference type="Proteomes" id="UP000470470">
    <property type="component" value="Unassembled WGS sequence"/>
</dbReference>